<dbReference type="Gene3D" id="3.40.50.450">
    <property type="match status" value="1"/>
</dbReference>
<dbReference type="NCBIfam" id="TIGR00730">
    <property type="entry name" value="Rossman fold protein, TIGR00730 family"/>
    <property type="match status" value="1"/>
</dbReference>
<name>A0ABV4TQZ2_9GAMM</name>
<evidence type="ECO:0000256" key="1">
    <source>
        <dbReference type="ARBA" id="ARBA00000274"/>
    </source>
</evidence>
<comment type="catalytic activity">
    <reaction evidence="1">
        <text>AMP + H2O = D-ribose 5-phosphate + adenine</text>
        <dbReference type="Rhea" id="RHEA:20129"/>
        <dbReference type="ChEBI" id="CHEBI:15377"/>
        <dbReference type="ChEBI" id="CHEBI:16708"/>
        <dbReference type="ChEBI" id="CHEBI:78346"/>
        <dbReference type="ChEBI" id="CHEBI:456215"/>
        <dbReference type="EC" id="3.2.2.4"/>
    </reaction>
</comment>
<dbReference type="PANTHER" id="PTHR31223">
    <property type="entry name" value="LOG FAMILY PROTEIN YJL055W"/>
    <property type="match status" value="1"/>
</dbReference>
<proteinExistence type="inferred from homology"/>
<accession>A0ABV4TQZ2</accession>
<dbReference type="SUPFAM" id="SSF102405">
    <property type="entry name" value="MCP/YpsA-like"/>
    <property type="match status" value="1"/>
</dbReference>
<comment type="caution">
    <text evidence="4">The sequence shown here is derived from an EMBL/GenBank/DDBJ whole genome shotgun (WGS) entry which is preliminary data.</text>
</comment>
<dbReference type="Pfam" id="PF03641">
    <property type="entry name" value="Lysine_decarbox"/>
    <property type="match status" value="1"/>
</dbReference>
<evidence type="ECO:0000313" key="5">
    <source>
        <dbReference type="Proteomes" id="UP001575181"/>
    </source>
</evidence>
<keyword evidence="5" id="KW-1185">Reference proteome</keyword>
<keyword evidence="3" id="KW-0378">Hydrolase</keyword>
<dbReference type="EC" id="3.2.2.n1" evidence="3"/>
<evidence type="ECO:0000256" key="3">
    <source>
        <dbReference type="RuleBase" id="RU363015"/>
    </source>
</evidence>
<dbReference type="InterPro" id="IPR005269">
    <property type="entry name" value="LOG"/>
</dbReference>
<dbReference type="PANTHER" id="PTHR31223:SF70">
    <property type="entry name" value="LOG FAMILY PROTEIN YJL055W"/>
    <property type="match status" value="1"/>
</dbReference>
<evidence type="ECO:0000313" key="4">
    <source>
        <dbReference type="EMBL" id="MFA9459687.1"/>
    </source>
</evidence>
<comment type="similarity">
    <text evidence="2 3">Belongs to the LOG family.</text>
</comment>
<dbReference type="RefSeq" id="WP_373654476.1">
    <property type="nucleotide sequence ID" value="NZ_JBGUAW010000002.1"/>
</dbReference>
<dbReference type="EMBL" id="JBGUAW010000002">
    <property type="protein sequence ID" value="MFA9459687.1"/>
    <property type="molecule type" value="Genomic_DNA"/>
</dbReference>
<sequence length="193" mass="20420">MERICVFAGSGAGHRPAYAEAADALGGLLAQRGMGLVYGGGHTGLMGVLADATLRAGGEVIGVIPEALRTLELAHERLPELEVVGSMHARKARMAELADAFIALPGGIGTLEELFEVFTWAQLGLHAKPCGLLNAAGFYDPLTHFLDETVTEGFLRPEQRALLEVAPDAAGLLEALENAHPPRAHRWIGPDQT</sequence>
<gene>
    <name evidence="4" type="ORF">ACERLL_02465</name>
</gene>
<dbReference type="Proteomes" id="UP001575181">
    <property type="component" value="Unassembled WGS sequence"/>
</dbReference>
<evidence type="ECO:0000256" key="2">
    <source>
        <dbReference type="ARBA" id="ARBA00006763"/>
    </source>
</evidence>
<keyword evidence="3" id="KW-0203">Cytokinin biosynthesis</keyword>
<dbReference type="InterPro" id="IPR031100">
    <property type="entry name" value="LOG_fam"/>
</dbReference>
<organism evidence="4 5">
    <name type="scientific">Thiohalorhabdus methylotrophus</name>
    <dbReference type="NCBI Taxonomy" id="3242694"/>
    <lineage>
        <taxon>Bacteria</taxon>
        <taxon>Pseudomonadati</taxon>
        <taxon>Pseudomonadota</taxon>
        <taxon>Gammaproteobacteria</taxon>
        <taxon>Thiohalorhabdales</taxon>
        <taxon>Thiohalorhabdaceae</taxon>
        <taxon>Thiohalorhabdus</taxon>
    </lineage>
</organism>
<protein>
    <recommendedName>
        <fullName evidence="3">Cytokinin riboside 5'-monophosphate phosphoribohydrolase</fullName>
        <ecNumber evidence="3">3.2.2.n1</ecNumber>
    </recommendedName>
</protein>
<reference evidence="4 5" key="1">
    <citation type="submission" date="2024-08" db="EMBL/GenBank/DDBJ databases">
        <title>Whole-genome sequencing of halo(alkali)philic microorganisms from hypersaline lakes.</title>
        <authorList>
            <person name="Sorokin D.Y."/>
            <person name="Merkel A.Y."/>
            <person name="Messina E."/>
            <person name="Yakimov M."/>
        </authorList>
    </citation>
    <scope>NUCLEOTIDE SEQUENCE [LARGE SCALE GENOMIC DNA]</scope>
    <source>
        <strain evidence="4 5">Cl-TMA</strain>
    </source>
</reference>